<name>A0AAD9IA18_9PEZI</name>
<comment type="caution">
    <text evidence="1">The sequence shown here is derived from an EMBL/GenBank/DDBJ whole genome shotgun (WGS) entry which is preliminary data.</text>
</comment>
<accession>A0AAD9IA18</accession>
<dbReference type="GO" id="GO:0005975">
    <property type="term" value="P:carbohydrate metabolic process"/>
    <property type="evidence" value="ECO:0007669"/>
    <property type="project" value="InterPro"/>
</dbReference>
<dbReference type="PANTHER" id="PTHR47791:SF2">
    <property type="entry name" value="ENDO MANNANASE, GH76 FAMILY (EUROFUNG)"/>
    <property type="match status" value="1"/>
</dbReference>
<dbReference type="SUPFAM" id="SSF48208">
    <property type="entry name" value="Six-hairpin glycosidases"/>
    <property type="match status" value="1"/>
</dbReference>
<dbReference type="InterPro" id="IPR008928">
    <property type="entry name" value="6-hairpin_glycosidase_sf"/>
</dbReference>
<sequence length="481" mass="52542">MASHLSAALGSIAHLEPDIDYRVNGNTIDLYFSQLVSFYFGQDAFALRGEAFDDMLWVVLGWLDAVQFITLHSTLQHRTGSLSADLSHEPSPVLPNESWYGTVWIPAFAHRARVFWELASAGWDTTLCRGGMGWNPRLEPYKNAITNELFIAASINMYLHFPGDANPAPFSASSGIQPPLPGSSLPEMQEWPARDVRYLVAAIEGYEWLTTSGMVNDQGLYTDGFHISGSGNPSSNNTQCDQRNDMVYTYNQGVLLTGQLGLFQVTGMSSYIDDGHDLVRSVIAATGWDLDAQRPIDDLTELLPGQLPPWRGLGRAGVLEDVCDVVGDCSQDSQTFKGIYMHHLTTFCAPLALAPGVEPAGLSDDALQKAQRAHLLTCRAYTHWLRHNARAALGTRDAGGRYGMWWTAGLLSMTTTTTTTAALGNMPNQGAVPSGANATDYRTHGVPVNSEWMSEATQTRHTEAAGRIRGRWSSSCIRLGP</sequence>
<dbReference type="InterPro" id="IPR005198">
    <property type="entry name" value="Glyco_hydro_76"/>
</dbReference>
<protein>
    <recommendedName>
        <fullName evidence="3">Glycoside hydrolase family 76 protein</fullName>
    </recommendedName>
</protein>
<dbReference type="InterPro" id="IPR053169">
    <property type="entry name" value="MUG_Protein"/>
</dbReference>
<evidence type="ECO:0000313" key="1">
    <source>
        <dbReference type="EMBL" id="KAK2073871.1"/>
    </source>
</evidence>
<proteinExistence type="predicted"/>
<organism evidence="1 2">
    <name type="scientific">Phyllachora maydis</name>
    <dbReference type="NCBI Taxonomy" id="1825666"/>
    <lineage>
        <taxon>Eukaryota</taxon>
        <taxon>Fungi</taxon>
        <taxon>Dikarya</taxon>
        <taxon>Ascomycota</taxon>
        <taxon>Pezizomycotina</taxon>
        <taxon>Sordariomycetes</taxon>
        <taxon>Sordariomycetidae</taxon>
        <taxon>Phyllachorales</taxon>
        <taxon>Phyllachoraceae</taxon>
        <taxon>Phyllachora</taxon>
    </lineage>
</organism>
<reference evidence="1" key="1">
    <citation type="journal article" date="2023" name="Mol. Plant Microbe Interact.">
        <title>Elucidating the Obligate Nature and Biological Capacity of an Invasive Fungal Corn Pathogen.</title>
        <authorList>
            <person name="MacCready J.S."/>
            <person name="Roggenkamp E.M."/>
            <person name="Gdanetz K."/>
            <person name="Chilvers M.I."/>
        </authorList>
    </citation>
    <scope>NUCLEOTIDE SEQUENCE</scope>
    <source>
        <strain evidence="1">PM02</strain>
    </source>
</reference>
<dbReference type="PANTHER" id="PTHR47791">
    <property type="entry name" value="MEIOTICALLY UP-REGULATED GENE 191 PROTEIN"/>
    <property type="match status" value="1"/>
</dbReference>
<dbReference type="Pfam" id="PF03663">
    <property type="entry name" value="Glyco_hydro_76"/>
    <property type="match status" value="1"/>
</dbReference>
<evidence type="ECO:0008006" key="3">
    <source>
        <dbReference type="Google" id="ProtNLM"/>
    </source>
</evidence>
<dbReference type="EMBL" id="JAQQPM010000007">
    <property type="protein sequence ID" value="KAK2073871.1"/>
    <property type="molecule type" value="Genomic_DNA"/>
</dbReference>
<gene>
    <name evidence="1" type="ORF">P8C59_008115</name>
</gene>
<dbReference type="Proteomes" id="UP001217918">
    <property type="component" value="Unassembled WGS sequence"/>
</dbReference>
<keyword evidence="2" id="KW-1185">Reference proteome</keyword>
<evidence type="ECO:0000313" key="2">
    <source>
        <dbReference type="Proteomes" id="UP001217918"/>
    </source>
</evidence>
<dbReference type="AlphaFoldDB" id="A0AAD9IA18"/>
<dbReference type="Gene3D" id="1.50.10.20">
    <property type="match status" value="1"/>
</dbReference>